<dbReference type="OrthoDB" id="6238046at2759"/>
<dbReference type="AlphaFoldDB" id="A0A8E0RJS5"/>
<accession>A0A8E0RJS5</accession>
<name>A0A8E0RJS5_9TREM</name>
<feature type="compositionally biased region" description="Low complexity" evidence="1">
    <location>
        <begin position="309"/>
        <end position="322"/>
    </location>
</feature>
<evidence type="ECO:0000256" key="1">
    <source>
        <dbReference type="SAM" id="MobiDB-lite"/>
    </source>
</evidence>
<evidence type="ECO:0000313" key="2">
    <source>
        <dbReference type="EMBL" id="KAA0184910.1"/>
    </source>
</evidence>
<proteinExistence type="predicted"/>
<gene>
    <name evidence="2" type="ORF">FBUS_10750</name>
</gene>
<feature type="region of interest" description="Disordered" evidence="1">
    <location>
        <begin position="473"/>
        <end position="502"/>
    </location>
</feature>
<dbReference type="EMBL" id="LUCM01010818">
    <property type="protein sequence ID" value="KAA0184910.1"/>
    <property type="molecule type" value="Genomic_DNA"/>
</dbReference>
<feature type="region of interest" description="Disordered" evidence="1">
    <location>
        <begin position="1"/>
        <end position="33"/>
    </location>
</feature>
<sequence length="502" mass="54508">MITAIASEEQAAVKPGLSRNPIANDKSSLRGRQRLPCDRPGWCYTQAPILAPLTHVATTGTSTDTGGTNHASNANTNVNLSGENITVSNPLEGVAAQVQPISADLSPCRYDSPNLYRGYLCMPHYQAHLYSPIQTPVPVVVAPTCVSQTDIRFGVHTSCAVLTHKPSTLTSSETTICSSTKRKSLYSTNRRSSRKFSSTNPYLLRSARQALHTGSSALYPQMESTNSLLKSVNPIVDPGHGLTCLMDPISAGCNLDEQPQQPMNTLHSGSSMPTPGLLHGNHSSPNSNSTTMSAGIIHSPMPGIGTNLPQQQQQHHQPSHQSMFTGPQSVSGQQNATRIQQIISNHHSSSDRTPQTVVIDGKAYELHDLVNLISRLKQDVLACTDRIRWLEAELHQSRLLVSARDRDIHKLRSVLDQKVPTAASPIQTTQLQSMDTLLELDETPNRLSTTAYDSLISCGSPALGLTSKTVPETTRMKKQGVSGESQNHQRTSGLVHHRKDTW</sequence>
<dbReference type="Proteomes" id="UP000728185">
    <property type="component" value="Unassembled WGS sequence"/>
</dbReference>
<keyword evidence="3" id="KW-1185">Reference proteome</keyword>
<feature type="region of interest" description="Disordered" evidence="1">
    <location>
        <begin position="308"/>
        <end position="330"/>
    </location>
</feature>
<comment type="caution">
    <text evidence="2">The sequence shown here is derived from an EMBL/GenBank/DDBJ whole genome shotgun (WGS) entry which is preliminary data.</text>
</comment>
<feature type="compositionally biased region" description="Polar residues" evidence="1">
    <location>
        <begin position="482"/>
        <end position="492"/>
    </location>
</feature>
<evidence type="ECO:0000313" key="3">
    <source>
        <dbReference type="Proteomes" id="UP000728185"/>
    </source>
</evidence>
<protein>
    <submittedName>
        <fullName evidence="2">Uncharacterized protein</fullName>
    </submittedName>
</protein>
<organism evidence="2 3">
    <name type="scientific">Fasciolopsis buskii</name>
    <dbReference type="NCBI Taxonomy" id="27845"/>
    <lineage>
        <taxon>Eukaryota</taxon>
        <taxon>Metazoa</taxon>
        <taxon>Spiralia</taxon>
        <taxon>Lophotrochozoa</taxon>
        <taxon>Platyhelminthes</taxon>
        <taxon>Trematoda</taxon>
        <taxon>Digenea</taxon>
        <taxon>Plagiorchiida</taxon>
        <taxon>Echinostomata</taxon>
        <taxon>Echinostomatoidea</taxon>
        <taxon>Fasciolidae</taxon>
        <taxon>Fasciolopsis</taxon>
    </lineage>
</organism>
<feature type="compositionally biased region" description="Polar residues" evidence="1">
    <location>
        <begin position="259"/>
        <end position="273"/>
    </location>
</feature>
<reference evidence="2" key="1">
    <citation type="submission" date="2019-05" db="EMBL/GenBank/DDBJ databases">
        <title>Annotation for the trematode Fasciolopsis buski.</title>
        <authorList>
            <person name="Choi Y.-J."/>
        </authorList>
    </citation>
    <scope>NUCLEOTIDE SEQUENCE</scope>
    <source>
        <strain evidence="2">HT</strain>
        <tissue evidence="2">Whole worm</tissue>
    </source>
</reference>
<feature type="region of interest" description="Disordered" evidence="1">
    <location>
        <begin position="259"/>
        <end position="288"/>
    </location>
</feature>